<dbReference type="RefSeq" id="WP_146188055.1">
    <property type="nucleotide sequence ID" value="NZ_QEFB01000001.1"/>
</dbReference>
<reference evidence="3" key="1">
    <citation type="submission" date="2018-04" db="EMBL/GenBank/DDBJ databases">
        <authorList>
            <person name="Liu S."/>
            <person name="Wang Z."/>
            <person name="Li J."/>
        </authorList>
    </citation>
    <scope>NUCLEOTIDE SEQUENCE [LARGE SCALE GENOMIC DNA]</scope>
    <source>
        <strain evidence="3">622</strain>
    </source>
</reference>
<accession>A0A2U1TGW0</accession>
<gene>
    <name evidence="2" type="ORF">DF223_01825</name>
</gene>
<keyword evidence="3" id="KW-1185">Reference proteome</keyword>
<protein>
    <submittedName>
        <fullName evidence="2">Uncharacterized protein</fullName>
    </submittedName>
</protein>
<keyword evidence="1" id="KW-0812">Transmembrane</keyword>
<keyword evidence="1" id="KW-0472">Membrane</keyword>
<dbReference type="EMBL" id="QEFB01000001">
    <property type="protein sequence ID" value="PWC08118.1"/>
    <property type="molecule type" value="Genomic_DNA"/>
</dbReference>
<organism evidence="2 3">
    <name type="scientific">Mycetocola zhujimingii</name>
    <dbReference type="NCBI Taxonomy" id="2079792"/>
    <lineage>
        <taxon>Bacteria</taxon>
        <taxon>Bacillati</taxon>
        <taxon>Actinomycetota</taxon>
        <taxon>Actinomycetes</taxon>
        <taxon>Micrococcales</taxon>
        <taxon>Microbacteriaceae</taxon>
        <taxon>Mycetocola</taxon>
    </lineage>
</organism>
<evidence type="ECO:0000313" key="2">
    <source>
        <dbReference type="EMBL" id="PWC08118.1"/>
    </source>
</evidence>
<name>A0A2U1TGW0_9MICO</name>
<keyword evidence="1" id="KW-1133">Transmembrane helix</keyword>
<evidence type="ECO:0000313" key="3">
    <source>
        <dbReference type="Proteomes" id="UP000244962"/>
    </source>
</evidence>
<feature type="transmembrane region" description="Helical" evidence="1">
    <location>
        <begin position="40"/>
        <end position="61"/>
    </location>
</feature>
<comment type="caution">
    <text evidence="2">The sequence shown here is derived from an EMBL/GenBank/DDBJ whole genome shotgun (WGS) entry which is preliminary data.</text>
</comment>
<dbReference type="AlphaFoldDB" id="A0A2U1TGW0"/>
<dbReference type="Proteomes" id="UP000244962">
    <property type="component" value="Unassembled WGS sequence"/>
</dbReference>
<sequence length="95" mass="10704">MVEPPNKRPHRRERSEAREERILGQSALVEVEIEPTWRPLVQFTVVTAICMTLFLVILFLVAQSLVSLDFSCGLVHGTDRARVCGYEETGYGDLG</sequence>
<evidence type="ECO:0000256" key="1">
    <source>
        <dbReference type="SAM" id="Phobius"/>
    </source>
</evidence>
<proteinExistence type="predicted"/>